<evidence type="ECO:0000313" key="2">
    <source>
        <dbReference type="EMBL" id="GFR93291.1"/>
    </source>
</evidence>
<reference evidence="2 3" key="1">
    <citation type="journal article" date="2021" name="Elife">
        <title>Chloroplast acquisition without the gene transfer in kleptoplastic sea slugs, Plakobranchus ocellatus.</title>
        <authorList>
            <person name="Maeda T."/>
            <person name="Takahashi S."/>
            <person name="Yoshida T."/>
            <person name="Shimamura S."/>
            <person name="Takaki Y."/>
            <person name="Nagai Y."/>
            <person name="Toyoda A."/>
            <person name="Suzuki Y."/>
            <person name="Arimoto A."/>
            <person name="Ishii H."/>
            <person name="Satoh N."/>
            <person name="Nishiyama T."/>
            <person name="Hasebe M."/>
            <person name="Maruyama T."/>
            <person name="Minagawa J."/>
            <person name="Obokata J."/>
            <person name="Shigenobu S."/>
        </authorList>
    </citation>
    <scope>NUCLEOTIDE SEQUENCE [LARGE SCALE GENOMIC DNA]</scope>
</reference>
<keyword evidence="2" id="KW-0255">Endonuclease</keyword>
<feature type="domain" description="Reverse transcriptase" evidence="1">
    <location>
        <begin position="136"/>
        <end position="219"/>
    </location>
</feature>
<dbReference type="Proteomes" id="UP000762676">
    <property type="component" value="Unassembled WGS sequence"/>
</dbReference>
<gene>
    <name evidence="2" type="ORF">ElyMa_006222700</name>
</gene>
<dbReference type="PANTHER" id="PTHR19446">
    <property type="entry name" value="REVERSE TRANSCRIPTASES"/>
    <property type="match status" value="1"/>
</dbReference>
<dbReference type="GO" id="GO:0004519">
    <property type="term" value="F:endonuclease activity"/>
    <property type="evidence" value="ECO:0007669"/>
    <property type="project" value="UniProtKB-KW"/>
</dbReference>
<dbReference type="InterPro" id="IPR000477">
    <property type="entry name" value="RT_dom"/>
</dbReference>
<name>A0AAV4H976_9GAST</name>
<comment type="caution">
    <text evidence="2">The sequence shown here is derived from an EMBL/GenBank/DDBJ whole genome shotgun (WGS) entry which is preliminary data.</text>
</comment>
<dbReference type="AlphaFoldDB" id="A0AAV4H976"/>
<accession>A0AAV4H976</accession>
<protein>
    <submittedName>
        <fullName evidence="2">Endonuclease-reverse transcriptase</fullName>
    </submittedName>
</protein>
<evidence type="ECO:0000313" key="3">
    <source>
        <dbReference type="Proteomes" id="UP000762676"/>
    </source>
</evidence>
<sequence length="265" mass="30356">MKIVKYFIRNHNKVTQTDNQNSNNCEAVETIALTGNSYGTHLFGYPNKKEKKEAYKVAQQDVEPEPLTSEVEAAIKDLKAGKSPGLDNIPAEIIKNSGEMEIKALHHLCCQIWKQQEWPEDWKLQEFVMLYKNGNSKECGNYRTIALISHASKILLIIILNRMKCKVEEELSDCQAGYRANRGTTDMLFVLQIIIEKIRDGNEEAYITFIDYSKAFDSLCGPGRFKPRTLKLVLVADPPRVWHYESLVGPVSVWHHAFNCPQRRL</sequence>
<evidence type="ECO:0000259" key="1">
    <source>
        <dbReference type="Pfam" id="PF00078"/>
    </source>
</evidence>
<keyword evidence="2" id="KW-0378">Hydrolase</keyword>
<proteinExistence type="predicted"/>
<keyword evidence="2" id="KW-0540">Nuclease</keyword>
<keyword evidence="3" id="KW-1185">Reference proteome</keyword>
<dbReference type="Pfam" id="PF00078">
    <property type="entry name" value="RVT_1"/>
    <property type="match status" value="1"/>
</dbReference>
<organism evidence="2 3">
    <name type="scientific">Elysia marginata</name>
    <dbReference type="NCBI Taxonomy" id="1093978"/>
    <lineage>
        <taxon>Eukaryota</taxon>
        <taxon>Metazoa</taxon>
        <taxon>Spiralia</taxon>
        <taxon>Lophotrochozoa</taxon>
        <taxon>Mollusca</taxon>
        <taxon>Gastropoda</taxon>
        <taxon>Heterobranchia</taxon>
        <taxon>Euthyneura</taxon>
        <taxon>Panpulmonata</taxon>
        <taxon>Sacoglossa</taxon>
        <taxon>Placobranchoidea</taxon>
        <taxon>Plakobranchidae</taxon>
        <taxon>Elysia</taxon>
    </lineage>
</organism>
<dbReference type="EMBL" id="BMAT01012490">
    <property type="protein sequence ID" value="GFR93291.1"/>
    <property type="molecule type" value="Genomic_DNA"/>
</dbReference>